<evidence type="ECO:0000259" key="11">
    <source>
        <dbReference type="SMART" id="SM00483"/>
    </source>
</evidence>
<dbReference type="EMBL" id="VGJX01000693">
    <property type="protein sequence ID" value="MBM3275722.1"/>
    <property type="molecule type" value="Genomic_DNA"/>
</dbReference>
<accession>A0A937X6M5</accession>
<dbReference type="Pfam" id="PF02811">
    <property type="entry name" value="PHP"/>
    <property type="match status" value="1"/>
</dbReference>
<feature type="non-terminal residue" evidence="12">
    <location>
        <position position="486"/>
    </location>
</feature>
<feature type="domain" description="Helix-hairpin-helix DNA-binding motif class 1" evidence="9">
    <location>
        <begin position="92"/>
        <end position="111"/>
    </location>
</feature>
<reference evidence="12 13" key="1">
    <citation type="submission" date="2019-03" db="EMBL/GenBank/DDBJ databases">
        <title>Lake Tanganyika Metagenome-Assembled Genomes (MAGs).</title>
        <authorList>
            <person name="Tran P."/>
        </authorList>
    </citation>
    <scope>NUCLEOTIDE SEQUENCE [LARGE SCALE GENOMIC DNA]</scope>
    <source>
        <strain evidence="12">K_DeepCast_65m_m2_236</strain>
    </source>
</reference>
<keyword evidence="6" id="KW-0235">DNA replication</keyword>
<keyword evidence="5" id="KW-0548">Nucleotidyltransferase</keyword>
<evidence type="ECO:0000256" key="4">
    <source>
        <dbReference type="ARBA" id="ARBA00022679"/>
    </source>
</evidence>
<evidence type="ECO:0000256" key="1">
    <source>
        <dbReference type="ARBA" id="ARBA00001946"/>
    </source>
</evidence>
<dbReference type="PANTHER" id="PTHR36928">
    <property type="entry name" value="PHOSPHATASE YCDX-RELATED"/>
    <property type="match status" value="1"/>
</dbReference>
<dbReference type="GO" id="GO:0042578">
    <property type="term" value="F:phosphoric ester hydrolase activity"/>
    <property type="evidence" value="ECO:0007669"/>
    <property type="project" value="TreeGrafter"/>
</dbReference>
<dbReference type="SUPFAM" id="SSF47781">
    <property type="entry name" value="RuvA domain 2-like"/>
    <property type="match status" value="1"/>
</dbReference>
<dbReference type="InterPro" id="IPR003141">
    <property type="entry name" value="Pol/His_phosphatase_N"/>
</dbReference>
<comment type="caution">
    <text evidence="12">The sequence shown here is derived from an EMBL/GenBank/DDBJ whole genome shotgun (WGS) entry which is preliminary data.</text>
</comment>
<dbReference type="GO" id="GO:0006281">
    <property type="term" value="P:DNA repair"/>
    <property type="evidence" value="ECO:0007669"/>
    <property type="project" value="InterPro"/>
</dbReference>
<dbReference type="GO" id="GO:0008270">
    <property type="term" value="F:zinc ion binding"/>
    <property type="evidence" value="ECO:0007669"/>
    <property type="project" value="TreeGrafter"/>
</dbReference>
<dbReference type="InterPro" id="IPR016195">
    <property type="entry name" value="Pol/histidinol_Pase-like"/>
</dbReference>
<dbReference type="PANTHER" id="PTHR36928:SF1">
    <property type="entry name" value="PHOSPHATASE YCDX-RELATED"/>
    <property type="match status" value="1"/>
</dbReference>
<evidence type="ECO:0000313" key="13">
    <source>
        <dbReference type="Proteomes" id="UP000703893"/>
    </source>
</evidence>
<evidence type="ECO:0000256" key="2">
    <source>
        <dbReference type="ARBA" id="ARBA00012417"/>
    </source>
</evidence>
<name>A0A937X6M5_9BACT</name>
<feature type="domain" description="Helix-hairpin-helix DNA-binding motif class 1" evidence="9">
    <location>
        <begin position="52"/>
        <end position="71"/>
    </location>
</feature>
<dbReference type="InterPro" id="IPR029398">
    <property type="entry name" value="PolB_thumb"/>
</dbReference>
<dbReference type="EC" id="2.7.7.7" evidence="2"/>
<dbReference type="SMART" id="SM00278">
    <property type="entry name" value="HhH1"/>
    <property type="match status" value="3"/>
</dbReference>
<dbReference type="InterPro" id="IPR027421">
    <property type="entry name" value="DNA_pol_lamdba_lyase_dom_sf"/>
</dbReference>
<evidence type="ECO:0000256" key="7">
    <source>
        <dbReference type="ARBA" id="ARBA00022932"/>
    </source>
</evidence>
<evidence type="ECO:0000256" key="8">
    <source>
        <dbReference type="ARBA" id="ARBA00049244"/>
    </source>
</evidence>
<dbReference type="Gene3D" id="3.30.460.10">
    <property type="entry name" value="Beta Polymerase, domain 2"/>
    <property type="match status" value="1"/>
</dbReference>
<dbReference type="AlphaFoldDB" id="A0A937X6M5"/>
<dbReference type="GO" id="GO:0003677">
    <property type="term" value="F:DNA binding"/>
    <property type="evidence" value="ECO:0007669"/>
    <property type="project" value="InterPro"/>
</dbReference>
<dbReference type="InterPro" id="IPR010996">
    <property type="entry name" value="HHH_MUS81"/>
</dbReference>
<feature type="domain" description="DNA-directed DNA polymerase X" evidence="11">
    <location>
        <begin position="1"/>
        <end position="315"/>
    </location>
</feature>
<evidence type="ECO:0000256" key="5">
    <source>
        <dbReference type="ARBA" id="ARBA00022695"/>
    </source>
</evidence>
<dbReference type="Gene3D" id="1.10.150.110">
    <property type="entry name" value="DNA polymerase beta, N-terminal domain-like"/>
    <property type="match status" value="1"/>
</dbReference>
<feature type="domain" description="Helix-hairpin-helix DNA-binding motif class 1" evidence="9">
    <location>
        <begin position="127"/>
        <end position="146"/>
    </location>
</feature>
<dbReference type="InterPro" id="IPR043519">
    <property type="entry name" value="NT_sf"/>
</dbReference>
<gene>
    <name evidence="12" type="ORF">FJZ00_11255</name>
</gene>
<dbReference type="CDD" id="cd00141">
    <property type="entry name" value="NT_POLXc"/>
    <property type="match status" value="1"/>
</dbReference>
<dbReference type="SUPFAM" id="SSF47802">
    <property type="entry name" value="DNA polymerase beta, N-terminal domain-like"/>
    <property type="match status" value="1"/>
</dbReference>
<organism evidence="12 13">
    <name type="scientific">Candidatus Tanganyikabacteria bacterium</name>
    <dbReference type="NCBI Taxonomy" id="2961651"/>
    <lineage>
        <taxon>Bacteria</taxon>
        <taxon>Bacillati</taxon>
        <taxon>Candidatus Sericytochromatia</taxon>
        <taxon>Candidatus Tanganyikabacteria</taxon>
    </lineage>
</organism>
<protein>
    <recommendedName>
        <fullName evidence="2">DNA-directed DNA polymerase</fullName>
        <ecNumber evidence="2">2.7.7.7</ecNumber>
    </recommendedName>
</protein>
<keyword evidence="4" id="KW-0808">Transferase</keyword>
<dbReference type="InterPro" id="IPR050243">
    <property type="entry name" value="PHP_phosphatase"/>
</dbReference>
<comment type="cofactor">
    <cofactor evidence="1">
        <name>Mg(2+)</name>
        <dbReference type="ChEBI" id="CHEBI:18420"/>
    </cofactor>
</comment>
<dbReference type="Gene3D" id="1.10.150.20">
    <property type="entry name" value="5' to 3' exonuclease, C-terminal subdomain"/>
    <property type="match status" value="1"/>
</dbReference>
<dbReference type="Pfam" id="PF14791">
    <property type="entry name" value="DNA_pol_B_thumb"/>
    <property type="match status" value="1"/>
</dbReference>
<dbReference type="InterPro" id="IPR004013">
    <property type="entry name" value="PHP_dom"/>
</dbReference>
<keyword evidence="3" id="KW-0237">DNA synthesis</keyword>
<dbReference type="InterPro" id="IPR010994">
    <property type="entry name" value="RuvA_2-like"/>
</dbReference>
<dbReference type="SMART" id="SM00483">
    <property type="entry name" value="POLXc"/>
    <property type="match status" value="1"/>
</dbReference>
<keyword evidence="7" id="KW-0239">DNA-directed DNA polymerase</keyword>
<dbReference type="Proteomes" id="UP000703893">
    <property type="component" value="Unassembled WGS sequence"/>
</dbReference>
<feature type="domain" description="Polymerase/histidinol phosphatase N-terminal" evidence="10">
    <location>
        <begin position="340"/>
        <end position="419"/>
    </location>
</feature>
<dbReference type="Gene3D" id="3.20.20.140">
    <property type="entry name" value="Metal-dependent hydrolases"/>
    <property type="match status" value="1"/>
</dbReference>
<evidence type="ECO:0000256" key="6">
    <source>
        <dbReference type="ARBA" id="ARBA00022705"/>
    </source>
</evidence>
<evidence type="ECO:0000259" key="9">
    <source>
        <dbReference type="SMART" id="SM00278"/>
    </source>
</evidence>
<dbReference type="SUPFAM" id="SSF89550">
    <property type="entry name" value="PHP domain-like"/>
    <property type="match status" value="1"/>
</dbReference>
<dbReference type="GO" id="GO:0003887">
    <property type="term" value="F:DNA-directed DNA polymerase activity"/>
    <property type="evidence" value="ECO:0007669"/>
    <property type="project" value="UniProtKB-KW"/>
</dbReference>
<dbReference type="Gene3D" id="3.30.210.10">
    <property type="entry name" value="DNA polymerase, thumb domain"/>
    <property type="match status" value="1"/>
</dbReference>
<dbReference type="GO" id="GO:0005829">
    <property type="term" value="C:cytosol"/>
    <property type="evidence" value="ECO:0007669"/>
    <property type="project" value="TreeGrafter"/>
</dbReference>
<evidence type="ECO:0000256" key="3">
    <source>
        <dbReference type="ARBA" id="ARBA00022634"/>
    </source>
</evidence>
<evidence type="ECO:0000259" key="10">
    <source>
        <dbReference type="SMART" id="SM00481"/>
    </source>
</evidence>
<dbReference type="SUPFAM" id="SSF81301">
    <property type="entry name" value="Nucleotidyltransferase"/>
    <property type="match status" value="1"/>
</dbReference>
<dbReference type="InterPro" id="IPR037160">
    <property type="entry name" value="DNA_Pol_thumb_sf"/>
</dbReference>
<evidence type="ECO:0000313" key="12">
    <source>
        <dbReference type="EMBL" id="MBM3275722.1"/>
    </source>
</evidence>
<dbReference type="InterPro" id="IPR003583">
    <property type="entry name" value="Hlx-hairpin-Hlx_DNA-bd_motif"/>
</dbReference>
<dbReference type="Pfam" id="PF14520">
    <property type="entry name" value="HHH_5"/>
    <property type="match status" value="1"/>
</dbReference>
<proteinExistence type="predicted"/>
<dbReference type="InterPro" id="IPR002054">
    <property type="entry name" value="DNA-dir_DNA_pol_X"/>
</dbReference>
<dbReference type="Pfam" id="PF14716">
    <property type="entry name" value="HHH_8"/>
    <property type="match status" value="1"/>
</dbReference>
<comment type="catalytic activity">
    <reaction evidence="8">
        <text>DNA(n) + a 2'-deoxyribonucleoside 5'-triphosphate = DNA(n+1) + diphosphate</text>
        <dbReference type="Rhea" id="RHEA:22508"/>
        <dbReference type="Rhea" id="RHEA-COMP:17339"/>
        <dbReference type="Rhea" id="RHEA-COMP:17340"/>
        <dbReference type="ChEBI" id="CHEBI:33019"/>
        <dbReference type="ChEBI" id="CHEBI:61560"/>
        <dbReference type="ChEBI" id="CHEBI:173112"/>
        <dbReference type="EC" id="2.7.7.7"/>
    </reaction>
</comment>
<dbReference type="SMART" id="SM00481">
    <property type="entry name" value="POLIIIAc"/>
    <property type="match status" value="1"/>
</dbReference>
<sequence length="486" mass="52789">MADKKHAAAILREVAAMLDLEGENAFKVRAYGDGADAVETMEGDLADAVRTGDIAKIKGIGKGLQAELKAYVETGEIPTYQALSAKYPPSVREMLHIPGLGPKKVRAVLDELGISTVDQLEEAGKLGRLAALKGFGAKTQDKILRNIAFWREHKGQTLFATAIGPAEDLLEKICAFPQVIRGDIAGSSRRRKEVVKDVDIVASSGSPEAVMDAFAALPEVAEVVGKGPTKTSIRLLSGLGVDLRIVSDEQYPYALLHFTGSAEHNTLLRGRAKSKGLKLNEYGLFREDESLVVCRDEAEIYDALGLAWIPPELREGTGWEIALAERGALPALVDRKDLQGVFHNHTTASDGRATLEEMIDAARRLGLRFIGISDHSKAAVYANGLDDARVKAQHAAIDRLNAGFDGFRIFKGIEADILRDGGIDLSAETLAGCDFVIASIHSRYGESREQMTDRICRALSNPFVTMLGHISGRLLLEREPYELDYD</sequence>